<evidence type="ECO:0000256" key="6">
    <source>
        <dbReference type="ARBA" id="ARBA00022741"/>
    </source>
</evidence>
<dbReference type="PANTHER" id="PTHR11920">
    <property type="entry name" value="GUANYLYL CYCLASE"/>
    <property type="match status" value="1"/>
</dbReference>
<organism evidence="18 19">
    <name type="scientific">Hypsibius exemplaris</name>
    <name type="common">Freshwater tardigrade</name>
    <dbReference type="NCBI Taxonomy" id="2072580"/>
    <lineage>
        <taxon>Eukaryota</taxon>
        <taxon>Metazoa</taxon>
        <taxon>Ecdysozoa</taxon>
        <taxon>Tardigrada</taxon>
        <taxon>Eutardigrada</taxon>
        <taxon>Parachela</taxon>
        <taxon>Hypsibioidea</taxon>
        <taxon>Hypsibiidae</taxon>
        <taxon>Hypsibius</taxon>
    </lineage>
</organism>
<dbReference type="GO" id="GO:0004383">
    <property type="term" value="F:guanylate cyclase activity"/>
    <property type="evidence" value="ECO:0007669"/>
    <property type="project" value="UniProtKB-EC"/>
</dbReference>
<keyword evidence="8" id="KW-0342">GTP-binding</keyword>
<dbReference type="FunFam" id="3.30.70.1230:FF:000004">
    <property type="entry name" value="Guanylate cyclase"/>
    <property type="match status" value="1"/>
</dbReference>
<gene>
    <name evidence="18" type="ORF">BV898_13451</name>
</gene>
<dbReference type="InterPro" id="IPR001245">
    <property type="entry name" value="Ser-Thr/Tyr_kinase_cat_dom"/>
</dbReference>
<evidence type="ECO:0000256" key="7">
    <source>
        <dbReference type="ARBA" id="ARBA00022989"/>
    </source>
</evidence>
<dbReference type="GO" id="GO:0005525">
    <property type="term" value="F:GTP binding"/>
    <property type="evidence" value="ECO:0007669"/>
    <property type="project" value="UniProtKB-KW"/>
</dbReference>
<evidence type="ECO:0000256" key="11">
    <source>
        <dbReference type="ARBA" id="ARBA00023180"/>
    </source>
</evidence>
<evidence type="ECO:0000259" key="16">
    <source>
        <dbReference type="PROSITE" id="PS50011"/>
    </source>
</evidence>
<dbReference type="PANTHER" id="PTHR11920:SF494">
    <property type="entry name" value="ATRIAL NATRIURETIC PEPTIDE RECEPTOR 2"/>
    <property type="match status" value="1"/>
</dbReference>
<comment type="subcellular location">
    <subcellularLocation>
        <location evidence="2">Membrane</location>
        <topology evidence="2">Single-pass type I membrane protein</topology>
    </subcellularLocation>
</comment>
<evidence type="ECO:0000256" key="1">
    <source>
        <dbReference type="ARBA" id="ARBA00001436"/>
    </source>
</evidence>
<comment type="catalytic activity">
    <reaction evidence="1 15">
        <text>GTP = 3',5'-cyclic GMP + diphosphate</text>
        <dbReference type="Rhea" id="RHEA:13665"/>
        <dbReference type="ChEBI" id="CHEBI:33019"/>
        <dbReference type="ChEBI" id="CHEBI:37565"/>
        <dbReference type="ChEBI" id="CHEBI:57746"/>
        <dbReference type="EC" id="4.6.1.2"/>
    </reaction>
</comment>
<evidence type="ECO:0000313" key="18">
    <source>
        <dbReference type="EMBL" id="OQV12257.1"/>
    </source>
</evidence>
<proteinExistence type="inferred from homology"/>
<keyword evidence="11" id="KW-0325">Glycoprotein</keyword>
<dbReference type="EMBL" id="MTYJ01000149">
    <property type="protein sequence ID" value="OQV12257.1"/>
    <property type="molecule type" value="Genomic_DNA"/>
</dbReference>
<dbReference type="SMART" id="SM00044">
    <property type="entry name" value="CYCc"/>
    <property type="match status" value="1"/>
</dbReference>
<keyword evidence="7" id="KW-1133">Transmembrane helix</keyword>
<accession>A0A1W0WAQ7</accession>
<comment type="caution">
    <text evidence="18">The sequence shown here is derived from an EMBL/GenBank/DDBJ whole genome shotgun (WGS) entry which is preliminary data.</text>
</comment>
<feature type="domain" description="Guanylate cyclase" evidence="17">
    <location>
        <begin position="217"/>
        <end position="347"/>
    </location>
</feature>
<keyword evidence="4" id="KW-0812">Transmembrane</keyword>
<reference evidence="19" key="1">
    <citation type="submission" date="2017-01" db="EMBL/GenBank/DDBJ databases">
        <title>Comparative genomics of anhydrobiosis in the tardigrade Hypsibius dujardini.</title>
        <authorList>
            <person name="Yoshida Y."/>
            <person name="Koutsovoulos G."/>
            <person name="Laetsch D."/>
            <person name="Stevens L."/>
            <person name="Kumar S."/>
            <person name="Horikawa D."/>
            <person name="Ishino K."/>
            <person name="Komine S."/>
            <person name="Tomita M."/>
            <person name="Blaxter M."/>
            <person name="Arakawa K."/>
        </authorList>
    </citation>
    <scope>NUCLEOTIDE SEQUENCE [LARGE SCALE GENOMIC DNA]</scope>
    <source>
        <strain evidence="19">Z151</strain>
    </source>
</reference>
<evidence type="ECO:0000256" key="4">
    <source>
        <dbReference type="ARBA" id="ARBA00022692"/>
    </source>
</evidence>
<dbReference type="GO" id="GO:0001653">
    <property type="term" value="F:peptide receptor activity"/>
    <property type="evidence" value="ECO:0007669"/>
    <property type="project" value="TreeGrafter"/>
</dbReference>
<protein>
    <recommendedName>
        <fullName evidence="3 15">Guanylate cyclase</fullName>
        <ecNumber evidence="3 15">4.6.1.2</ecNumber>
    </recommendedName>
</protein>
<sequence>MKLDWSFKNSLIKDLVFGMTYLHTSPIVSHGNLPLTRILLWRAPELLRQVMPADGTQKGDVYSFAIILQQIILRSGPFELPNDPLEMSEREILNEVVAANIPPVRPRVPRASCSNELYDLMERCWEEIPVERPTFPKIKERLKKVIGAYGDNIVDVLFKRMEQYAMDLELKVAEKTQQFMDEKNRSEQLLSQLLPKTVAAALTRGEHVDPEAFESVSIYFSDIVGFTTIAAAGSPMGVVSLLNGLYTFFDGVIEKFDVYKVETIGDAYMVSSGLPVRNGNRHAAEIASMSLQLIDGIQTFAIPDRPDAELKVRIGLNSGPCVAGIVGLKMPRYCLFGDTVNVASRMESTGEAMKIQITQETKDLLENIGGYRTVERGSVPIKGKGMLTTYWLLGAT</sequence>
<keyword evidence="10 18" id="KW-0675">Receptor</keyword>
<dbReference type="Pfam" id="PF07714">
    <property type="entry name" value="PK_Tyr_Ser-Thr"/>
    <property type="match status" value="1"/>
</dbReference>
<evidence type="ECO:0000256" key="3">
    <source>
        <dbReference type="ARBA" id="ARBA00012202"/>
    </source>
</evidence>
<dbReference type="GO" id="GO:0004016">
    <property type="term" value="F:adenylate cyclase activity"/>
    <property type="evidence" value="ECO:0007669"/>
    <property type="project" value="TreeGrafter"/>
</dbReference>
<dbReference type="EC" id="4.6.1.2" evidence="3 15"/>
<evidence type="ECO:0000256" key="10">
    <source>
        <dbReference type="ARBA" id="ARBA00023170"/>
    </source>
</evidence>
<evidence type="ECO:0000256" key="14">
    <source>
        <dbReference type="RuleBase" id="RU000405"/>
    </source>
</evidence>
<dbReference type="SUPFAM" id="SSF55073">
    <property type="entry name" value="Nucleotide cyclase"/>
    <property type="match status" value="1"/>
</dbReference>
<keyword evidence="12 14" id="KW-0456">Lyase</keyword>
<dbReference type="PROSITE" id="PS50125">
    <property type="entry name" value="GUANYLATE_CYCLASE_2"/>
    <property type="match status" value="1"/>
</dbReference>
<dbReference type="OrthoDB" id="1890790at2759"/>
<evidence type="ECO:0000256" key="5">
    <source>
        <dbReference type="ARBA" id="ARBA00022729"/>
    </source>
</evidence>
<dbReference type="GO" id="GO:0007168">
    <property type="term" value="P:receptor guanylyl cyclase signaling pathway"/>
    <property type="evidence" value="ECO:0007669"/>
    <property type="project" value="TreeGrafter"/>
</dbReference>
<dbReference type="InterPro" id="IPR029787">
    <property type="entry name" value="Nucleotide_cyclase"/>
</dbReference>
<dbReference type="GO" id="GO:0035556">
    <property type="term" value="P:intracellular signal transduction"/>
    <property type="evidence" value="ECO:0007669"/>
    <property type="project" value="InterPro"/>
</dbReference>
<dbReference type="GO" id="GO:0005886">
    <property type="term" value="C:plasma membrane"/>
    <property type="evidence" value="ECO:0007669"/>
    <property type="project" value="TreeGrafter"/>
</dbReference>
<evidence type="ECO:0000256" key="2">
    <source>
        <dbReference type="ARBA" id="ARBA00004479"/>
    </source>
</evidence>
<feature type="domain" description="Protein kinase" evidence="16">
    <location>
        <begin position="1"/>
        <end position="146"/>
    </location>
</feature>
<dbReference type="SUPFAM" id="SSF56112">
    <property type="entry name" value="Protein kinase-like (PK-like)"/>
    <property type="match status" value="1"/>
</dbReference>
<dbReference type="InterPro" id="IPR018297">
    <property type="entry name" value="A/G_cyclase_CS"/>
</dbReference>
<dbReference type="InterPro" id="IPR000719">
    <property type="entry name" value="Prot_kinase_dom"/>
</dbReference>
<evidence type="ECO:0000256" key="12">
    <source>
        <dbReference type="ARBA" id="ARBA00023239"/>
    </source>
</evidence>
<comment type="similarity">
    <text evidence="14">Belongs to the adenylyl cyclase class-4/guanylyl cyclase family.</text>
</comment>
<evidence type="ECO:0000256" key="13">
    <source>
        <dbReference type="ARBA" id="ARBA00023293"/>
    </source>
</evidence>
<evidence type="ECO:0000313" key="19">
    <source>
        <dbReference type="Proteomes" id="UP000192578"/>
    </source>
</evidence>
<dbReference type="PROSITE" id="PS00452">
    <property type="entry name" value="GUANYLATE_CYCLASE_1"/>
    <property type="match status" value="1"/>
</dbReference>
<keyword evidence="13 15" id="KW-0141">cGMP biosynthesis</keyword>
<evidence type="ECO:0000256" key="15">
    <source>
        <dbReference type="RuleBase" id="RU003431"/>
    </source>
</evidence>
<keyword evidence="9" id="KW-0472">Membrane</keyword>
<dbReference type="Proteomes" id="UP000192578">
    <property type="component" value="Unassembled WGS sequence"/>
</dbReference>
<evidence type="ECO:0000259" key="17">
    <source>
        <dbReference type="PROSITE" id="PS50125"/>
    </source>
</evidence>
<evidence type="ECO:0000256" key="8">
    <source>
        <dbReference type="ARBA" id="ARBA00023134"/>
    </source>
</evidence>
<keyword evidence="19" id="KW-1185">Reference proteome</keyword>
<name>A0A1W0WAQ7_HYPEX</name>
<evidence type="ECO:0000256" key="9">
    <source>
        <dbReference type="ARBA" id="ARBA00023136"/>
    </source>
</evidence>
<dbReference type="InterPro" id="IPR050401">
    <property type="entry name" value="Cyclic_nucleotide_synthase"/>
</dbReference>
<dbReference type="PROSITE" id="PS50011">
    <property type="entry name" value="PROTEIN_KINASE_DOM"/>
    <property type="match status" value="1"/>
</dbReference>
<keyword evidence="6" id="KW-0547">Nucleotide-binding</keyword>
<dbReference type="GO" id="GO:0004672">
    <property type="term" value="F:protein kinase activity"/>
    <property type="evidence" value="ECO:0007669"/>
    <property type="project" value="InterPro"/>
</dbReference>
<keyword evidence="5" id="KW-0732">Signal</keyword>
<dbReference type="Pfam" id="PF00211">
    <property type="entry name" value="Guanylate_cyc"/>
    <property type="match status" value="1"/>
</dbReference>
<dbReference type="Gene3D" id="1.10.510.10">
    <property type="entry name" value="Transferase(Phosphotransferase) domain 1"/>
    <property type="match status" value="1"/>
</dbReference>
<dbReference type="GO" id="GO:0005524">
    <property type="term" value="F:ATP binding"/>
    <property type="evidence" value="ECO:0007669"/>
    <property type="project" value="InterPro"/>
</dbReference>
<dbReference type="Gene3D" id="3.30.70.1230">
    <property type="entry name" value="Nucleotide cyclase"/>
    <property type="match status" value="1"/>
</dbReference>
<dbReference type="InterPro" id="IPR011009">
    <property type="entry name" value="Kinase-like_dom_sf"/>
</dbReference>
<dbReference type="AlphaFoldDB" id="A0A1W0WAQ7"/>
<dbReference type="InterPro" id="IPR001054">
    <property type="entry name" value="A/G_cyclase"/>
</dbReference>
<dbReference type="CDD" id="cd07302">
    <property type="entry name" value="CHD"/>
    <property type="match status" value="1"/>
</dbReference>